<dbReference type="InterPro" id="IPR027370">
    <property type="entry name" value="Znf-RING_euk"/>
</dbReference>
<sequence length="430" mass="48215">MVKFVYLSCYVCKDPLVDPVALSCGYTVCRDCVDIIPQKVFHCPVPDCNQPSHLFGRSLHPDTTVFAISRLITNTAHPSSELSSHLTQKSSALSTIMECMHCHDPFSDPITTHCGHTFCRLCALFLKATKNHCSACKLPLPRYTSLVNQPSNRMISQLSKKLFQDTQRRTSRDLGSSNRHKSVVLYVSQAIILPHQRFRLPVMPEDRSRFQTCLLKSSRYDNVCIGMVYCGTKLSLMGTLVKILAVEHRSDGILLVDLAGLDRFQVLDHSPYIKEDTDTSLLATINILPEIHLSEDCVGFQTITDTELSSQSSLTEDETNEESSLSVDVVEIGRPFPPVTGCKASTEGLFGPTWFTNIQILHGDMPPLSRSAALCWWVSFVLPILNKDKLRLLKTLPLKSRLALVLSWIDRLEQQWTFRSDSLPVSTKAM</sequence>
<keyword evidence="1" id="KW-0479">Metal-binding</keyword>
<keyword evidence="2 4" id="KW-0863">Zinc-finger</keyword>
<comment type="caution">
    <text evidence="6">The sequence shown here is derived from an EMBL/GenBank/DDBJ whole genome shotgun (WGS) entry which is preliminary data.</text>
</comment>
<evidence type="ECO:0000256" key="4">
    <source>
        <dbReference type="PROSITE-ProRule" id="PRU00175"/>
    </source>
</evidence>
<dbReference type="InterPro" id="IPR017907">
    <property type="entry name" value="Znf_RING_CS"/>
</dbReference>
<dbReference type="SMART" id="SM00184">
    <property type="entry name" value="RING"/>
    <property type="match status" value="2"/>
</dbReference>
<evidence type="ECO:0000259" key="5">
    <source>
        <dbReference type="PROSITE" id="PS50089"/>
    </source>
</evidence>
<dbReference type="SMART" id="SM00464">
    <property type="entry name" value="LON"/>
    <property type="match status" value="1"/>
</dbReference>
<dbReference type="Proteomes" id="UP001448207">
    <property type="component" value="Unassembled WGS sequence"/>
</dbReference>
<dbReference type="PROSITE" id="PS50089">
    <property type="entry name" value="ZF_RING_2"/>
    <property type="match status" value="2"/>
</dbReference>
<dbReference type="InterPro" id="IPR013083">
    <property type="entry name" value="Znf_RING/FYVE/PHD"/>
</dbReference>
<gene>
    <name evidence="6" type="ORF">J3Q64DRAFT_1631904</name>
</gene>
<dbReference type="InterPro" id="IPR001841">
    <property type="entry name" value="Znf_RING"/>
</dbReference>
<proteinExistence type="predicted"/>
<evidence type="ECO:0000256" key="3">
    <source>
        <dbReference type="ARBA" id="ARBA00022833"/>
    </source>
</evidence>
<dbReference type="SUPFAM" id="SSF57850">
    <property type="entry name" value="RING/U-box"/>
    <property type="match status" value="2"/>
</dbReference>
<dbReference type="PANTHER" id="PTHR23327">
    <property type="entry name" value="RING FINGER PROTEIN 127"/>
    <property type="match status" value="1"/>
</dbReference>
<dbReference type="InterPro" id="IPR046336">
    <property type="entry name" value="Lon_prtase_N_sf"/>
</dbReference>
<dbReference type="PROSITE" id="PS00518">
    <property type="entry name" value="ZF_RING_1"/>
    <property type="match status" value="1"/>
</dbReference>
<dbReference type="InterPro" id="IPR003111">
    <property type="entry name" value="Lon_prtase_N"/>
</dbReference>
<feature type="domain" description="RING-type" evidence="5">
    <location>
        <begin position="9"/>
        <end position="45"/>
    </location>
</feature>
<dbReference type="Pfam" id="PF02190">
    <property type="entry name" value="LON_substr_bdg"/>
    <property type="match status" value="1"/>
</dbReference>
<dbReference type="Pfam" id="PF13445">
    <property type="entry name" value="zf-RING_UBOX"/>
    <property type="match status" value="2"/>
</dbReference>
<reference evidence="6 7" key="1">
    <citation type="submission" date="2024-04" db="EMBL/GenBank/DDBJ databases">
        <title>Symmetric and asymmetric DNA N6-adenine methylation regulates different biological responses in Mucorales.</title>
        <authorList>
            <consortium name="Lawrence Berkeley National Laboratory"/>
            <person name="Lax C."/>
            <person name="Mondo S.J."/>
            <person name="Osorio-Concepcion M."/>
            <person name="Muszewska A."/>
            <person name="Corrochano-Luque M."/>
            <person name="Gutierrez G."/>
            <person name="Riley R."/>
            <person name="Lipzen A."/>
            <person name="Guo J."/>
            <person name="Hundley H."/>
            <person name="Amirebrahimi M."/>
            <person name="Ng V."/>
            <person name="Lorenzo-Gutierrez D."/>
            <person name="Binder U."/>
            <person name="Yang J."/>
            <person name="Song Y."/>
            <person name="Canovas D."/>
            <person name="Navarro E."/>
            <person name="Freitag M."/>
            <person name="Gabaldon T."/>
            <person name="Grigoriev I.V."/>
            <person name="Corrochano L.M."/>
            <person name="Nicolas F.E."/>
            <person name="Garre V."/>
        </authorList>
    </citation>
    <scope>NUCLEOTIDE SEQUENCE [LARGE SCALE GENOMIC DNA]</scope>
    <source>
        <strain evidence="6 7">L51</strain>
    </source>
</reference>
<dbReference type="InterPro" id="IPR015947">
    <property type="entry name" value="PUA-like_sf"/>
</dbReference>
<name>A0ABR3BIG8_PHYBL</name>
<dbReference type="PANTHER" id="PTHR23327:SF42">
    <property type="entry name" value="LON PEPTIDASE N-TERMINAL DOMAIN AND RING FINGER PROTEIN C14F5.10C"/>
    <property type="match status" value="1"/>
</dbReference>
<keyword evidence="3" id="KW-0862">Zinc</keyword>
<dbReference type="Gene3D" id="3.30.40.10">
    <property type="entry name" value="Zinc/RING finger domain, C3HC4 (zinc finger)"/>
    <property type="match status" value="2"/>
</dbReference>
<accession>A0ABR3BIG8</accession>
<evidence type="ECO:0000313" key="7">
    <source>
        <dbReference type="Proteomes" id="UP001448207"/>
    </source>
</evidence>
<dbReference type="SUPFAM" id="SSF88697">
    <property type="entry name" value="PUA domain-like"/>
    <property type="match status" value="1"/>
</dbReference>
<protein>
    <recommendedName>
        <fullName evidence="5">RING-type domain-containing protein</fullName>
    </recommendedName>
</protein>
<evidence type="ECO:0000256" key="1">
    <source>
        <dbReference type="ARBA" id="ARBA00022723"/>
    </source>
</evidence>
<keyword evidence="7" id="KW-1185">Reference proteome</keyword>
<dbReference type="EMBL" id="JBCLYO010000001">
    <property type="protein sequence ID" value="KAL0097315.1"/>
    <property type="molecule type" value="Genomic_DNA"/>
</dbReference>
<evidence type="ECO:0000313" key="6">
    <source>
        <dbReference type="EMBL" id="KAL0097315.1"/>
    </source>
</evidence>
<feature type="domain" description="RING-type" evidence="5">
    <location>
        <begin position="99"/>
        <end position="137"/>
    </location>
</feature>
<dbReference type="Gene3D" id="2.30.130.40">
    <property type="entry name" value="LON domain-like"/>
    <property type="match status" value="1"/>
</dbReference>
<evidence type="ECO:0000256" key="2">
    <source>
        <dbReference type="ARBA" id="ARBA00022771"/>
    </source>
</evidence>
<organism evidence="6 7">
    <name type="scientific">Phycomyces blakesleeanus</name>
    <dbReference type="NCBI Taxonomy" id="4837"/>
    <lineage>
        <taxon>Eukaryota</taxon>
        <taxon>Fungi</taxon>
        <taxon>Fungi incertae sedis</taxon>
        <taxon>Mucoromycota</taxon>
        <taxon>Mucoromycotina</taxon>
        <taxon>Mucoromycetes</taxon>
        <taxon>Mucorales</taxon>
        <taxon>Phycomycetaceae</taxon>
        <taxon>Phycomyces</taxon>
    </lineage>
</organism>